<reference evidence="1 2" key="1">
    <citation type="submission" date="2021-04" db="EMBL/GenBank/DDBJ databases">
        <title>Draft genome sequence of Paenibacillus cisolokensis, LC2-13A.</title>
        <authorList>
            <person name="Uke A."/>
            <person name="Chhe C."/>
            <person name="Baramee S."/>
            <person name="Kosugi A."/>
        </authorList>
    </citation>
    <scope>NUCLEOTIDE SEQUENCE [LARGE SCALE GENOMIC DNA]</scope>
    <source>
        <strain evidence="1 2">LC2-13A</strain>
    </source>
</reference>
<proteinExistence type="predicted"/>
<dbReference type="Proteomes" id="UP000680304">
    <property type="component" value="Unassembled WGS sequence"/>
</dbReference>
<keyword evidence="2" id="KW-1185">Reference proteome</keyword>
<comment type="caution">
    <text evidence="1">The sequence shown here is derived from an EMBL/GenBank/DDBJ whole genome shotgun (WGS) entry which is preliminary data.</text>
</comment>
<gene>
    <name evidence="1" type="ORF">PACILC2_13110</name>
</gene>
<name>A0ABQ4N3F7_9BACL</name>
<sequence length="108" mass="12342">MLGSMSIKEETVAVPKSGLYFTGKDVQQARRNIEIYPWAREKYEALRRACDEHLQLSDEHLYRVVLGMKDATFAYGISGCPKCGQPFPLELEDQLGMFSSISEWPRKP</sequence>
<evidence type="ECO:0000313" key="1">
    <source>
        <dbReference type="EMBL" id="GIQ62743.1"/>
    </source>
</evidence>
<evidence type="ECO:0000313" key="2">
    <source>
        <dbReference type="Proteomes" id="UP000680304"/>
    </source>
</evidence>
<protein>
    <submittedName>
        <fullName evidence="1">Uncharacterized protein</fullName>
    </submittedName>
</protein>
<dbReference type="EMBL" id="BOVJ01000042">
    <property type="protein sequence ID" value="GIQ62743.1"/>
    <property type="molecule type" value="Genomic_DNA"/>
</dbReference>
<organism evidence="1 2">
    <name type="scientific">Paenibacillus cisolokensis</name>
    <dbReference type="NCBI Taxonomy" id="1658519"/>
    <lineage>
        <taxon>Bacteria</taxon>
        <taxon>Bacillati</taxon>
        <taxon>Bacillota</taxon>
        <taxon>Bacilli</taxon>
        <taxon>Bacillales</taxon>
        <taxon>Paenibacillaceae</taxon>
        <taxon>Paenibacillus</taxon>
    </lineage>
</organism>
<accession>A0ABQ4N3F7</accession>